<dbReference type="Gene3D" id="3.30.565.10">
    <property type="entry name" value="Histidine kinase-like ATPase, C-terminal domain"/>
    <property type="match status" value="1"/>
</dbReference>
<dbReference type="EMBL" id="JBHUOL010000010">
    <property type="protein sequence ID" value="MFD2908150.1"/>
    <property type="molecule type" value="Genomic_DNA"/>
</dbReference>
<comment type="caution">
    <text evidence="11">The sequence shown here is derived from an EMBL/GenBank/DDBJ whole genome shotgun (WGS) entry which is preliminary data.</text>
</comment>
<evidence type="ECO:0000256" key="6">
    <source>
        <dbReference type="ARBA" id="ARBA00022777"/>
    </source>
</evidence>
<organism evidence="11 12">
    <name type="scientific">Flavobacterium ardleyense</name>
    <dbReference type="NCBI Taxonomy" id="2038737"/>
    <lineage>
        <taxon>Bacteria</taxon>
        <taxon>Pseudomonadati</taxon>
        <taxon>Bacteroidota</taxon>
        <taxon>Flavobacteriia</taxon>
        <taxon>Flavobacteriales</taxon>
        <taxon>Flavobacteriaceae</taxon>
        <taxon>Flavobacterium</taxon>
    </lineage>
</organism>
<keyword evidence="6 11" id="KW-0418">Kinase</keyword>
<keyword evidence="8" id="KW-0902">Two-component regulatory system</keyword>
<comment type="catalytic activity">
    <reaction evidence="1">
        <text>ATP + protein L-histidine = ADP + protein N-phospho-L-histidine.</text>
        <dbReference type="EC" id="2.7.13.3"/>
    </reaction>
</comment>
<evidence type="ECO:0000256" key="3">
    <source>
        <dbReference type="ARBA" id="ARBA00022553"/>
    </source>
</evidence>
<dbReference type="InterPro" id="IPR011712">
    <property type="entry name" value="Sig_transdc_His_kin_sub3_dim/P"/>
</dbReference>
<evidence type="ECO:0000256" key="9">
    <source>
        <dbReference type="SAM" id="Phobius"/>
    </source>
</evidence>
<dbReference type="CDD" id="cd16917">
    <property type="entry name" value="HATPase_UhpB-NarQ-NarX-like"/>
    <property type="match status" value="1"/>
</dbReference>
<dbReference type="InterPro" id="IPR036890">
    <property type="entry name" value="HATPase_C_sf"/>
</dbReference>
<dbReference type="RefSeq" id="WP_379805354.1">
    <property type="nucleotide sequence ID" value="NZ_JBHUOL010000010.1"/>
</dbReference>
<keyword evidence="12" id="KW-1185">Reference proteome</keyword>
<dbReference type="Proteomes" id="UP001597549">
    <property type="component" value="Unassembled WGS sequence"/>
</dbReference>
<gene>
    <name evidence="11" type="ORF">ACFSX9_05315</name>
</gene>
<reference evidence="12" key="1">
    <citation type="journal article" date="2019" name="Int. J. Syst. Evol. Microbiol.">
        <title>The Global Catalogue of Microorganisms (GCM) 10K type strain sequencing project: providing services to taxonomists for standard genome sequencing and annotation.</title>
        <authorList>
            <consortium name="The Broad Institute Genomics Platform"/>
            <consortium name="The Broad Institute Genome Sequencing Center for Infectious Disease"/>
            <person name="Wu L."/>
            <person name="Ma J."/>
        </authorList>
    </citation>
    <scope>NUCLEOTIDE SEQUENCE [LARGE SCALE GENOMIC DNA]</scope>
    <source>
        <strain evidence="12">KCTC 52644</strain>
    </source>
</reference>
<evidence type="ECO:0000259" key="10">
    <source>
        <dbReference type="SMART" id="SM00387"/>
    </source>
</evidence>
<protein>
    <recommendedName>
        <fullName evidence="2">histidine kinase</fullName>
        <ecNumber evidence="2">2.7.13.3</ecNumber>
    </recommendedName>
</protein>
<dbReference type="PANTHER" id="PTHR24421">
    <property type="entry name" value="NITRATE/NITRITE SENSOR PROTEIN NARX-RELATED"/>
    <property type="match status" value="1"/>
</dbReference>
<dbReference type="PANTHER" id="PTHR24421:SF10">
    <property type="entry name" value="NITRATE_NITRITE SENSOR PROTEIN NARQ"/>
    <property type="match status" value="1"/>
</dbReference>
<evidence type="ECO:0000256" key="5">
    <source>
        <dbReference type="ARBA" id="ARBA00022741"/>
    </source>
</evidence>
<dbReference type="InterPro" id="IPR050482">
    <property type="entry name" value="Sensor_HK_TwoCompSys"/>
</dbReference>
<evidence type="ECO:0000256" key="1">
    <source>
        <dbReference type="ARBA" id="ARBA00000085"/>
    </source>
</evidence>
<keyword evidence="9" id="KW-0472">Membrane</keyword>
<evidence type="ECO:0000313" key="11">
    <source>
        <dbReference type="EMBL" id="MFD2908150.1"/>
    </source>
</evidence>
<accession>A0ABW5Z765</accession>
<dbReference type="EC" id="2.7.13.3" evidence="2"/>
<evidence type="ECO:0000313" key="12">
    <source>
        <dbReference type="Proteomes" id="UP001597549"/>
    </source>
</evidence>
<dbReference type="Pfam" id="PF07730">
    <property type="entry name" value="HisKA_3"/>
    <property type="match status" value="1"/>
</dbReference>
<dbReference type="InterPro" id="IPR003594">
    <property type="entry name" value="HATPase_dom"/>
</dbReference>
<evidence type="ECO:0000256" key="4">
    <source>
        <dbReference type="ARBA" id="ARBA00022679"/>
    </source>
</evidence>
<keyword evidence="5" id="KW-0547">Nucleotide-binding</keyword>
<keyword evidence="4" id="KW-0808">Transferase</keyword>
<proteinExistence type="predicted"/>
<dbReference type="SUPFAM" id="SSF55874">
    <property type="entry name" value="ATPase domain of HSP90 chaperone/DNA topoisomerase II/histidine kinase"/>
    <property type="match status" value="1"/>
</dbReference>
<dbReference type="GO" id="GO:0016301">
    <property type="term" value="F:kinase activity"/>
    <property type="evidence" value="ECO:0007669"/>
    <property type="project" value="UniProtKB-KW"/>
</dbReference>
<dbReference type="SMART" id="SM00387">
    <property type="entry name" value="HATPase_c"/>
    <property type="match status" value="1"/>
</dbReference>
<evidence type="ECO:0000256" key="8">
    <source>
        <dbReference type="ARBA" id="ARBA00023012"/>
    </source>
</evidence>
<evidence type="ECO:0000256" key="7">
    <source>
        <dbReference type="ARBA" id="ARBA00022840"/>
    </source>
</evidence>
<keyword evidence="9" id="KW-1133">Transmembrane helix</keyword>
<evidence type="ECO:0000256" key="2">
    <source>
        <dbReference type="ARBA" id="ARBA00012438"/>
    </source>
</evidence>
<dbReference type="Gene3D" id="1.20.5.1930">
    <property type="match status" value="1"/>
</dbReference>
<name>A0ABW5Z765_9FLAO</name>
<feature type="domain" description="Histidine kinase/HSP90-like ATPase" evidence="10">
    <location>
        <begin position="160"/>
        <end position="253"/>
    </location>
</feature>
<keyword evidence="3" id="KW-0597">Phosphoprotein</keyword>
<dbReference type="Pfam" id="PF02518">
    <property type="entry name" value="HATPase_c"/>
    <property type="match status" value="1"/>
</dbReference>
<feature type="transmembrane region" description="Helical" evidence="9">
    <location>
        <begin position="6"/>
        <end position="30"/>
    </location>
</feature>
<sequence length="253" mass="28659">MVQQGTEALLLAILGLFSLCVVMVFLFVIFQKKKNVLLMHQTEAARQYEKEIIESQVEIREQTLRNISWELHDNIGQLLTLAKIQLQSVKENPHHITDVNDNLTTIINEVRSLSKSINPDYISKINLSEAVQIEIDRFNKLNYIKASLTTKGDIFQLDKKAEIIIFRILQEFFSNTIKHSKATELAVEMEYVKNKLYIKAIDNGRGFEVNNAGNNGIGLTNMKKRGALINAEVAINSEIDTGTSLIIALTNTR</sequence>
<keyword evidence="9" id="KW-0812">Transmembrane</keyword>
<keyword evidence="7" id="KW-0067">ATP-binding</keyword>